<dbReference type="Pfam" id="PF14534">
    <property type="entry name" value="DUF4440"/>
    <property type="match status" value="1"/>
</dbReference>
<dbReference type="InterPro" id="IPR027843">
    <property type="entry name" value="DUF4440"/>
</dbReference>
<sequence>MSGKGRFSLSQYRKAAPVALLLASMASMATTAPMADENLFEQIKAQDQRFFDAFNACDIDTMAQMFSPWLEFYHDLSGLSDFEQTMQATRNNCQRNLGLERTLIEGSLKVYPVKELGAIQTGKHRFCHPVEGTMDCGTFEFLHIWKRDGEQWKIHRVVSYGH</sequence>
<dbReference type="EMBL" id="FQXG01000001">
    <property type="protein sequence ID" value="SHG80623.1"/>
    <property type="molecule type" value="Genomic_DNA"/>
</dbReference>
<accession>A0A1M5MV26</accession>
<dbReference type="Proteomes" id="UP000184268">
    <property type="component" value="Unassembled WGS sequence"/>
</dbReference>
<protein>
    <recommendedName>
        <fullName evidence="2">DUF4440 domain-containing protein</fullName>
    </recommendedName>
</protein>
<reference evidence="3 4" key="1">
    <citation type="submission" date="2016-11" db="EMBL/GenBank/DDBJ databases">
        <authorList>
            <person name="Jaros S."/>
            <person name="Januszkiewicz K."/>
            <person name="Wedrychowicz H."/>
        </authorList>
    </citation>
    <scope>NUCLEOTIDE SEQUENCE [LARGE SCALE GENOMIC DNA]</scope>
    <source>
        <strain evidence="3 4">DSM 16917</strain>
    </source>
</reference>
<name>A0A1M5MV26_9GAMM</name>
<dbReference type="Gene3D" id="3.10.450.50">
    <property type="match status" value="1"/>
</dbReference>
<dbReference type="STRING" id="299255.SAMN02745129_0774"/>
<dbReference type="InterPro" id="IPR032710">
    <property type="entry name" value="NTF2-like_dom_sf"/>
</dbReference>
<dbReference type="AlphaFoldDB" id="A0A1M5MV26"/>
<evidence type="ECO:0000313" key="4">
    <source>
        <dbReference type="Proteomes" id="UP000184268"/>
    </source>
</evidence>
<gene>
    <name evidence="3" type="ORF">SAMN02745129_0774</name>
</gene>
<dbReference type="SUPFAM" id="SSF54427">
    <property type="entry name" value="NTF2-like"/>
    <property type="match status" value="1"/>
</dbReference>
<evidence type="ECO:0000256" key="1">
    <source>
        <dbReference type="SAM" id="SignalP"/>
    </source>
</evidence>
<feature type="chain" id="PRO_5012951574" description="DUF4440 domain-containing protein" evidence="1">
    <location>
        <begin position="30"/>
        <end position="162"/>
    </location>
</feature>
<organism evidence="3 4">
    <name type="scientific">Ferrimonas marina</name>
    <dbReference type="NCBI Taxonomy" id="299255"/>
    <lineage>
        <taxon>Bacteria</taxon>
        <taxon>Pseudomonadati</taxon>
        <taxon>Pseudomonadota</taxon>
        <taxon>Gammaproteobacteria</taxon>
        <taxon>Alteromonadales</taxon>
        <taxon>Ferrimonadaceae</taxon>
        <taxon>Ferrimonas</taxon>
    </lineage>
</organism>
<feature type="domain" description="DUF4440" evidence="2">
    <location>
        <begin position="43"/>
        <end position="154"/>
    </location>
</feature>
<evidence type="ECO:0000259" key="2">
    <source>
        <dbReference type="Pfam" id="PF14534"/>
    </source>
</evidence>
<keyword evidence="4" id="KW-1185">Reference proteome</keyword>
<keyword evidence="1" id="KW-0732">Signal</keyword>
<proteinExistence type="predicted"/>
<evidence type="ECO:0000313" key="3">
    <source>
        <dbReference type="EMBL" id="SHG80623.1"/>
    </source>
</evidence>
<feature type="signal peptide" evidence="1">
    <location>
        <begin position="1"/>
        <end position="29"/>
    </location>
</feature>